<dbReference type="EMBL" id="VTPC01078952">
    <property type="protein sequence ID" value="KAF2888213.1"/>
    <property type="molecule type" value="Genomic_DNA"/>
</dbReference>
<evidence type="ECO:0000256" key="1">
    <source>
        <dbReference type="ARBA" id="ARBA00004651"/>
    </source>
</evidence>
<organism evidence="12 13">
    <name type="scientific">Ignelater luminosus</name>
    <name type="common">Cucubano</name>
    <name type="synonym">Pyrophorus luminosus</name>
    <dbReference type="NCBI Taxonomy" id="2038154"/>
    <lineage>
        <taxon>Eukaryota</taxon>
        <taxon>Metazoa</taxon>
        <taxon>Ecdysozoa</taxon>
        <taxon>Arthropoda</taxon>
        <taxon>Hexapoda</taxon>
        <taxon>Insecta</taxon>
        <taxon>Pterygota</taxon>
        <taxon>Neoptera</taxon>
        <taxon>Endopterygota</taxon>
        <taxon>Coleoptera</taxon>
        <taxon>Polyphaga</taxon>
        <taxon>Elateriformia</taxon>
        <taxon>Elateroidea</taxon>
        <taxon>Elateridae</taxon>
        <taxon>Agrypninae</taxon>
        <taxon>Pyrophorini</taxon>
        <taxon>Ignelater</taxon>
    </lineage>
</organism>
<keyword evidence="2" id="KW-1003">Cell membrane</keyword>
<keyword evidence="5 10" id="KW-0552">Olfaction</keyword>
<dbReference type="Proteomes" id="UP000801492">
    <property type="component" value="Unassembled WGS sequence"/>
</dbReference>
<evidence type="ECO:0000256" key="8">
    <source>
        <dbReference type="ARBA" id="ARBA00023170"/>
    </source>
</evidence>
<evidence type="ECO:0000256" key="4">
    <source>
        <dbReference type="ARBA" id="ARBA00022692"/>
    </source>
</evidence>
<dbReference type="GO" id="GO:0007165">
    <property type="term" value="P:signal transduction"/>
    <property type="evidence" value="ECO:0007669"/>
    <property type="project" value="UniProtKB-KW"/>
</dbReference>
<dbReference type="OrthoDB" id="6617147at2759"/>
<evidence type="ECO:0000256" key="9">
    <source>
        <dbReference type="ARBA" id="ARBA00023224"/>
    </source>
</evidence>
<keyword evidence="7 10" id="KW-0472">Membrane</keyword>
<comment type="subcellular location">
    <subcellularLocation>
        <location evidence="1 10">Cell membrane</location>
        <topology evidence="1 10">Multi-pass membrane protein</topology>
    </subcellularLocation>
</comment>
<comment type="similarity">
    <text evidence="10">Belongs to the insect chemoreceptor superfamily. Heteromeric odorant receptor channel (TC 1.A.69) family.</text>
</comment>
<keyword evidence="9 10" id="KW-0807">Transducer</keyword>
<evidence type="ECO:0000256" key="6">
    <source>
        <dbReference type="ARBA" id="ARBA00022989"/>
    </source>
</evidence>
<comment type="caution">
    <text evidence="10">Lacks conserved residue(s) required for the propagation of feature annotation.</text>
</comment>
<evidence type="ECO:0000256" key="5">
    <source>
        <dbReference type="ARBA" id="ARBA00022725"/>
    </source>
</evidence>
<gene>
    <name evidence="12" type="ORF">ILUMI_17960</name>
</gene>
<feature type="transmembrane region" description="Helical" evidence="10">
    <location>
        <begin position="62"/>
        <end position="82"/>
    </location>
</feature>
<dbReference type="PANTHER" id="PTHR21137:SF35">
    <property type="entry name" value="ODORANT RECEPTOR 19A-RELATED"/>
    <property type="match status" value="1"/>
</dbReference>
<evidence type="ECO:0000256" key="10">
    <source>
        <dbReference type="RuleBase" id="RU351113"/>
    </source>
</evidence>
<dbReference type="InterPro" id="IPR036691">
    <property type="entry name" value="Endo/exonu/phosph_ase_sf"/>
</dbReference>
<keyword evidence="6 10" id="KW-1133">Transmembrane helix</keyword>
<dbReference type="PANTHER" id="PTHR21137">
    <property type="entry name" value="ODORANT RECEPTOR"/>
    <property type="match status" value="1"/>
</dbReference>
<keyword evidence="13" id="KW-1185">Reference proteome</keyword>
<evidence type="ECO:0000256" key="3">
    <source>
        <dbReference type="ARBA" id="ARBA00022606"/>
    </source>
</evidence>
<dbReference type="AlphaFoldDB" id="A0A8K0CPJ0"/>
<sequence length="368" mass="42231">MYWTAVAGSVLVGFLIPLTKRIQSNDYHDWEFSYGPFTVFNVTYSPNYEMSLLFQTICMDLFAAYFSATDLITAAVLVHISFQFKLLRNYIKTIVRRSYKEMLLDTCSTSDLICCDGNYPFRQQEIDSSLIDWKYLKQALKNIVEFHLAIMGIANELENMFSSLLLLVFVSTLGLLALLVFRISNLTINDNRLFRTTAEMICICGQTLIICFWGEQILQESRLVGNAVFESDFFGTDIRFQKGLVLIMCRSQRPTAITARKFAVICLSTFAWVLDMFDIDLYDTKKKVKDGFYENLTKLLSDVHSRKEIVLMGDLNARTGTAENSNIVGKHAEEAVNDKGLRLIELCETYSLKILNGFYRHKNIHKYA</sequence>
<dbReference type="GO" id="GO:0004984">
    <property type="term" value="F:olfactory receptor activity"/>
    <property type="evidence" value="ECO:0007669"/>
    <property type="project" value="InterPro"/>
</dbReference>
<evidence type="ECO:0000256" key="7">
    <source>
        <dbReference type="ARBA" id="ARBA00023136"/>
    </source>
</evidence>
<dbReference type="GO" id="GO:0005886">
    <property type="term" value="C:plasma membrane"/>
    <property type="evidence" value="ECO:0007669"/>
    <property type="project" value="UniProtKB-SubCell"/>
</dbReference>
<dbReference type="InterPro" id="IPR004117">
    <property type="entry name" value="7tm6_olfct_rcpt"/>
</dbReference>
<reference evidence="12" key="1">
    <citation type="submission" date="2019-08" db="EMBL/GenBank/DDBJ databases">
        <title>The genome of the North American firefly Photinus pyralis.</title>
        <authorList>
            <consortium name="Photinus pyralis genome working group"/>
            <person name="Fallon T.R."/>
            <person name="Sander Lower S.E."/>
            <person name="Weng J.-K."/>
        </authorList>
    </citation>
    <scope>NUCLEOTIDE SEQUENCE</scope>
    <source>
        <strain evidence="12">TRF0915ILg1</strain>
        <tissue evidence="12">Whole body</tissue>
    </source>
</reference>
<dbReference type="Pfam" id="PF02949">
    <property type="entry name" value="7tm_6"/>
    <property type="match status" value="1"/>
</dbReference>
<keyword evidence="8 10" id="KW-0675">Receptor</keyword>
<evidence type="ECO:0000256" key="2">
    <source>
        <dbReference type="ARBA" id="ARBA00022475"/>
    </source>
</evidence>
<feature type="transmembrane region" description="Helical" evidence="10">
    <location>
        <begin position="161"/>
        <end position="181"/>
    </location>
</feature>
<dbReference type="GO" id="GO:0005549">
    <property type="term" value="F:odorant binding"/>
    <property type="evidence" value="ECO:0007669"/>
    <property type="project" value="InterPro"/>
</dbReference>
<protein>
    <recommendedName>
        <fullName evidence="10">Odorant receptor</fullName>
    </recommendedName>
</protein>
<evidence type="ECO:0000256" key="11">
    <source>
        <dbReference type="SAM" id="SignalP"/>
    </source>
</evidence>
<feature type="signal peptide" evidence="11">
    <location>
        <begin position="1"/>
        <end position="21"/>
    </location>
</feature>
<keyword evidence="3 10" id="KW-0716">Sensory transduction</keyword>
<evidence type="ECO:0000313" key="12">
    <source>
        <dbReference type="EMBL" id="KAF2888213.1"/>
    </source>
</evidence>
<keyword evidence="11" id="KW-0732">Signal</keyword>
<name>A0A8K0CPJ0_IGNLU</name>
<feature type="chain" id="PRO_5035436485" description="Odorant receptor" evidence="11">
    <location>
        <begin position="22"/>
        <end position="368"/>
    </location>
</feature>
<keyword evidence="4 10" id="KW-0812">Transmembrane</keyword>
<proteinExistence type="inferred from homology"/>
<dbReference type="Gene3D" id="3.60.10.10">
    <property type="entry name" value="Endonuclease/exonuclease/phosphatase"/>
    <property type="match status" value="1"/>
</dbReference>
<evidence type="ECO:0000313" key="13">
    <source>
        <dbReference type="Proteomes" id="UP000801492"/>
    </source>
</evidence>
<accession>A0A8K0CPJ0</accession>
<comment type="caution">
    <text evidence="12">The sequence shown here is derived from an EMBL/GenBank/DDBJ whole genome shotgun (WGS) entry which is preliminary data.</text>
</comment>